<feature type="non-terminal residue" evidence="1">
    <location>
        <position position="1"/>
    </location>
</feature>
<comment type="caution">
    <text evidence="1">The sequence shown here is derived from an EMBL/GenBank/DDBJ whole genome shotgun (WGS) entry which is preliminary data.</text>
</comment>
<feature type="non-terminal residue" evidence="1">
    <location>
        <position position="50"/>
    </location>
</feature>
<dbReference type="EMBL" id="CAJVPW010064155">
    <property type="protein sequence ID" value="CAG8785496.1"/>
    <property type="molecule type" value="Genomic_DNA"/>
</dbReference>
<protein>
    <submittedName>
        <fullName evidence="1">5875_t:CDS:1</fullName>
    </submittedName>
</protein>
<evidence type="ECO:0000313" key="1">
    <source>
        <dbReference type="EMBL" id="CAG8785496.1"/>
    </source>
</evidence>
<sequence>DTIRLLSKAMEAEDYELCKELVRFLNSIDGSGKTLKDALSTIQLVSSTND</sequence>
<proteinExistence type="predicted"/>
<keyword evidence="2" id="KW-1185">Reference proteome</keyword>
<dbReference type="Proteomes" id="UP000789366">
    <property type="component" value="Unassembled WGS sequence"/>
</dbReference>
<name>A0ACA9RCM1_9GLOM</name>
<organism evidence="1 2">
    <name type="scientific">Cetraspora pellucida</name>
    <dbReference type="NCBI Taxonomy" id="1433469"/>
    <lineage>
        <taxon>Eukaryota</taxon>
        <taxon>Fungi</taxon>
        <taxon>Fungi incertae sedis</taxon>
        <taxon>Mucoromycota</taxon>
        <taxon>Glomeromycotina</taxon>
        <taxon>Glomeromycetes</taxon>
        <taxon>Diversisporales</taxon>
        <taxon>Gigasporaceae</taxon>
        <taxon>Cetraspora</taxon>
    </lineage>
</organism>
<gene>
    <name evidence="1" type="ORF">SPELUC_LOCUS16751</name>
</gene>
<accession>A0ACA9RCM1</accession>
<reference evidence="1" key="1">
    <citation type="submission" date="2021-06" db="EMBL/GenBank/DDBJ databases">
        <authorList>
            <person name="Kallberg Y."/>
            <person name="Tangrot J."/>
            <person name="Rosling A."/>
        </authorList>
    </citation>
    <scope>NUCLEOTIDE SEQUENCE</scope>
    <source>
        <strain evidence="1">28 12/20/2015</strain>
    </source>
</reference>
<evidence type="ECO:0000313" key="2">
    <source>
        <dbReference type="Proteomes" id="UP000789366"/>
    </source>
</evidence>